<reference evidence="11" key="1">
    <citation type="submission" date="2020-10" db="EMBL/GenBank/DDBJ databases">
        <title>Microbiome of the Black Sea water column analyzed by genome centric metagenomics.</title>
        <authorList>
            <person name="Cabello-Yeves P.J."/>
            <person name="Callieri C."/>
            <person name="Picazo A."/>
            <person name="Mehrshad M."/>
            <person name="Haro-Moreno J.M."/>
            <person name="Roda-Garcia J."/>
            <person name="Dzembekova N."/>
            <person name="Slabakova V."/>
            <person name="Slabakova N."/>
            <person name="Moncheva S."/>
            <person name="Rodriguez-Valera F."/>
        </authorList>
    </citation>
    <scope>NUCLEOTIDE SEQUENCE</scope>
    <source>
        <strain evidence="11">BS307-5m-G50</strain>
    </source>
</reference>
<dbReference type="Gene3D" id="2.170.150.20">
    <property type="entry name" value="Peptide methionine sulfoxide reductase"/>
    <property type="match status" value="1"/>
</dbReference>
<accession>A0A937I4L5</accession>
<evidence type="ECO:0000256" key="4">
    <source>
        <dbReference type="ARBA" id="ARBA00022723"/>
    </source>
</evidence>
<organism evidence="11 12">
    <name type="scientific">SAR86 cluster bacterium</name>
    <dbReference type="NCBI Taxonomy" id="2030880"/>
    <lineage>
        <taxon>Bacteria</taxon>
        <taxon>Pseudomonadati</taxon>
        <taxon>Pseudomonadota</taxon>
        <taxon>Gammaproteobacteria</taxon>
        <taxon>SAR86 cluster</taxon>
    </lineage>
</organism>
<dbReference type="PROSITE" id="PS51790">
    <property type="entry name" value="MSRB"/>
    <property type="match status" value="1"/>
</dbReference>
<evidence type="ECO:0000256" key="7">
    <source>
        <dbReference type="ARBA" id="ARBA00048488"/>
    </source>
</evidence>
<feature type="binding site" evidence="9">
    <location>
        <position position="99"/>
    </location>
    <ligand>
        <name>Zn(2+)</name>
        <dbReference type="ChEBI" id="CHEBI:29105"/>
    </ligand>
</feature>
<proteinExistence type="inferred from homology"/>
<dbReference type="GO" id="GO:0030091">
    <property type="term" value="P:protein repair"/>
    <property type="evidence" value="ECO:0007669"/>
    <property type="project" value="InterPro"/>
</dbReference>
<feature type="active site" description="Nucleophile" evidence="9">
    <location>
        <position position="119"/>
    </location>
</feature>
<comment type="similarity">
    <text evidence="1 9">Belongs to the MsrB Met sulfoxide reductase family.</text>
</comment>
<comment type="catalytic activity">
    <reaction evidence="7 9">
        <text>L-methionyl-[protein] + [thioredoxin]-disulfide + H2O = L-methionyl-(R)-S-oxide-[protein] + [thioredoxin]-dithiol</text>
        <dbReference type="Rhea" id="RHEA:24164"/>
        <dbReference type="Rhea" id="RHEA-COMP:10698"/>
        <dbReference type="Rhea" id="RHEA-COMP:10700"/>
        <dbReference type="Rhea" id="RHEA-COMP:12313"/>
        <dbReference type="Rhea" id="RHEA-COMP:12314"/>
        <dbReference type="ChEBI" id="CHEBI:15377"/>
        <dbReference type="ChEBI" id="CHEBI:16044"/>
        <dbReference type="ChEBI" id="CHEBI:29950"/>
        <dbReference type="ChEBI" id="CHEBI:45764"/>
        <dbReference type="ChEBI" id="CHEBI:50058"/>
        <dbReference type="EC" id="1.8.4.12"/>
    </reaction>
</comment>
<keyword evidence="5 9" id="KW-0862">Zinc</keyword>
<dbReference type="InterPro" id="IPR028427">
    <property type="entry name" value="Met_Sox_Rdtase_MsrB"/>
</dbReference>
<feature type="domain" description="MsrB" evidence="10">
    <location>
        <begin position="8"/>
        <end position="130"/>
    </location>
</feature>
<dbReference type="GO" id="GO:0033743">
    <property type="term" value="F:peptide-methionine (R)-S-oxide reductase activity"/>
    <property type="evidence" value="ECO:0007669"/>
    <property type="project" value="UniProtKB-UniRule"/>
</dbReference>
<evidence type="ECO:0000256" key="5">
    <source>
        <dbReference type="ARBA" id="ARBA00022833"/>
    </source>
</evidence>
<dbReference type="Proteomes" id="UP000711391">
    <property type="component" value="Unassembled WGS sequence"/>
</dbReference>
<dbReference type="GO" id="GO:0008270">
    <property type="term" value="F:zinc ion binding"/>
    <property type="evidence" value="ECO:0007669"/>
    <property type="project" value="UniProtKB-UniRule"/>
</dbReference>
<comment type="caution">
    <text evidence="11">The sequence shown here is derived from an EMBL/GenBank/DDBJ whole genome shotgun (WGS) entry which is preliminary data.</text>
</comment>
<keyword evidence="6 9" id="KW-0560">Oxidoreductase</keyword>
<evidence type="ECO:0000256" key="8">
    <source>
        <dbReference type="ARBA" id="ARBA00075819"/>
    </source>
</evidence>
<keyword evidence="4 9" id="KW-0479">Metal-binding</keyword>
<dbReference type="InterPro" id="IPR011057">
    <property type="entry name" value="Mss4-like_sf"/>
</dbReference>
<dbReference type="EC" id="1.8.4.12" evidence="2 9"/>
<dbReference type="EMBL" id="JADHQD010000006">
    <property type="protein sequence ID" value="MBL6818071.1"/>
    <property type="molecule type" value="Genomic_DNA"/>
</dbReference>
<evidence type="ECO:0000256" key="3">
    <source>
        <dbReference type="ARBA" id="ARBA00021130"/>
    </source>
</evidence>
<dbReference type="InterPro" id="IPR002579">
    <property type="entry name" value="Met_Sox_Rdtase_MsrB_dom"/>
</dbReference>
<dbReference type="NCBIfam" id="TIGR00357">
    <property type="entry name" value="peptide-methionine (R)-S-oxide reductase MsrB"/>
    <property type="match status" value="1"/>
</dbReference>
<evidence type="ECO:0000256" key="6">
    <source>
        <dbReference type="ARBA" id="ARBA00023002"/>
    </source>
</evidence>
<feature type="binding site" evidence="9">
    <location>
        <position position="47"/>
    </location>
    <ligand>
        <name>Zn(2+)</name>
        <dbReference type="ChEBI" id="CHEBI:29105"/>
    </ligand>
</feature>
<comment type="cofactor">
    <cofactor evidence="9">
        <name>Zn(2+)</name>
        <dbReference type="ChEBI" id="CHEBI:29105"/>
    </cofactor>
    <text evidence="9">Binds 1 zinc ion per subunit. The zinc ion is important for the structural integrity of the protein.</text>
</comment>
<dbReference type="GO" id="GO:0006979">
    <property type="term" value="P:response to oxidative stress"/>
    <property type="evidence" value="ECO:0007669"/>
    <property type="project" value="InterPro"/>
</dbReference>
<feature type="binding site" evidence="9">
    <location>
        <position position="96"/>
    </location>
    <ligand>
        <name>Zn(2+)</name>
        <dbReference type="ChEBI" id="CHEBI:29105"/>
    </ligand>
</feature>
<dbReference type="PANTHER" id="PTHR10173">
    <property type="entry name" value="METHIONINE SULFOXIDE REDUCTASE"/>
    <property type="match status" value="1"/>
</dbReference>
<dbReference type="AlphaFoldDB" id="A0A937I4L5"/>
<gene>
    <name evidence="9 11" type="primary">msrB</name>
    <name evidence="11" type="ORF">ISQ64_01545</name>
</gene>
<dbReference type="HAMAP" id="MF_01400">
    <property type="entry name" value="MsrB"/>
    <property type="match status" value="1"/>
</dbReference>
<dbReference type="FunFam" id="2.170.150.20:FF:000001">
    <property type="entry name" value="Peptide methionine sulfoxide reductase MsrB"/>
    <property type="match status" value="1"/>
</dbReference>
<evidence type="ECO:0000256" key="9">
    <source>
        <dbReference type="HAMAP-Rule" id="MF_01400"/>
    </source>
</evidence>
<evidence type="ECO:0000313" key="12">
    <source>
        <dbReference type="Proteomes" id="UP000711391"/>
    </source>
</evidence>
<name>A0A937I4L5_9GAMM</name>
<evidence type="ECO:0000259" key="10">
    <source>
        <dbReference type="PROSITE" id="PS51790"/>
    </source>
</evidence>
<dbReference type="SUPFAM" id="SSF51316">
    <property type="entry name" value="Mss4-like"/>
    <property type="match status" value="1"/>
</dbReference>
<dbReference type="PANTHER" id="PTHR10173:SF52">
    <property type="entry name" value="METHIONINE-R-SULFOXIDE REDUCTASE B1"/>
    <property type="match status" value="1"/>
</dbReference>
<evidence type="ECO:0000256" key="2">
    <source>
        <dbReference type="ARBA" id="ARBA00012499"/>
    </source>
</evidence>
<sequence>MNKKNKSDLDWKSLLSDESYRVTRQSGTERPFTGKYWDFKENGRYICICCKTPLFESDTKFDAGCGWPSFFLPIDNGSIDEIPDYSHGMTRKEVKCSKCDAHLGHVFNDGPKPTGLRYCINSVSLDFEKNE</sequence>
<feature type="binding site" evidence="9">
    <location>
        <position position="50"/>
    </location>
    <ligand>
        <name>Zn(2+)</name>
        <dbReference type="ChEBI" id="CHEBI:29105"/>
    </ligand>
</feature>
<evidence type="ECO:0000256" key="1">
    <source>
        <dbReference type="ARBA" id="ARBA00007174"/>
    </source>
</evidence>
<evidence type="ECO:0000313" key="11">
    <source>
        <dbReference type="EMBL" id="MBL6818071.1"/>
    </source>
</evidence>
<dbReference type="GO" id="GO:0005737">
    <property type="term" value="C:cytoplasm"/>
    <property type="evidence" value="ECO:0007669"/>
    <property type="project" value="TreeGrafter"/>
</dbReference>
<dbReference type="Pfam" id="PF01641">
    <property type="entry name" value="SelR"/>
    <property type="match status" value="1"/>
</dbReference>
<protein>
    <recommendedName>
        <fullName evidence="3 9">Peptide methionine sulfoxide reductase MsrB</fullName>
        <ecNumber evidence="2 9">1.8.4.12</ecNumber>
    </recommendedName>
    <alternativeName>
        <fullName evidence="8 9">Peptide-methionine (R)-S-oxide reductase</fullName>
    </alternativeName>
</protein>